<organism evidence="4 5">
    <name type="scientific">Nocardioides zeae</name>
    <dbReference type="NCBI Taxonomy" id="1457234"/>
    <lineage>
        <taxon>Bacteria</taxon>
        <taxon>Bacillati</taxon>
        <taxon>Actinomycetota</taxon>
        <taxon>Actinomycetes</taxon>
        <taxon>Propionibacteriales</taxon>
        <taxon>Nocardioidaceae</taxon>
        <taxon>Nocardioides</taxon>
    </lineage>
</organism>
<proteinExistence type="predicted"/>
<dbReference type="RefSeq" id="WP_163772310.1">
    <property type="nucleotide sequence ID" value="NZ_JAAGXA010000006.1"/>
</dbReference>
<keyword evidence="5" id="KW-1185">Reference proteome</keyword>
<dbReference type="Pfam" id="PF13845">
    <property type="entry name" value="Septum_form"/>
    <property type="match status" value="1"/>
</dbReference>
<evidence type="ECO:0000313" key="5">
    <source>
        <dbReference type="Proteomes" id="UP000468687"/>
    </source>
</evidence>
<comment type="caution">
    <text evidence="4">The sequence shown here is derived from an EMBL/GenBank/DDBJ whole genome shotgun (WGS) entry which is preliminary data.</text>
</comment>
<dbReference type="InterPro" id="IPR026004">
    <property type="entry name" value="Septum_form"/>
</dbReference>
<evidence type="ECO:0000256" key="1">
    <source>
        <dbReference type="SAM" id="MobiDB-lite"/>
    </source>
</evidence>
<accession>A0A6P0HJJ2</accession>
<feature type="region of interest" description="Disordered" evidence="1">
    <location>
        <begin position="1"/>
        <end position="54"/>
    </location>
</feature>
<feature type="domain" description="Septum formation-related" evidence="3">
    <location>
        <begin position="214"/>
        <end position="296"/>
    </location>
</feature>
<feature type="compositionally biased region" description="Pro residues" evidence="1">
    <location>
        <begin position="1"/>
        <end position="24"/>
    </location>
</feature>
<feature type="transmembrane region" description="Helical" evidence="2">
    <location>
        <begin position="99"/>
        <end position="121"/>
    </location>
</feature>
<evidence type="ECO:0000313" key="4">
    <source>
        <dbReference type="EMBL" id="NEN78781.1"/>
    </source>
</evidence>
<dbReference type="AlphaFoldDB" id="A0A6P0HJJ2"/>
<reference evidence="4 5" key="1">
    <citation type="journal article" date="2014" name="Int. J. Syst. Evol. Microbiol.">
        <title>Nocardioides zeae sp. nov., isolated from the stem of Zea mays.</title>
        <authorList>
            <person name="Glaeser S.P."/>
            <person name="McInroy J.A."/>
            <person name="Busse H.J."/>
            <person name="Kampfer P."/>
        </authorList>
    </citation>
    <scope>NUCLEOTIDE SEQUENCE [LARGE SCALE GENOMIC DNA]</scope>
    <source>
        <strain evidence="4 5">JCM 30728</strain>
    </source>
</reference>
<evidence type="ECO:0000256" key="2">
    <source>
        <dbReference type="SAM" id="Phobius"/>
    </source>
</evidence>
<keyword evidence="2" id="KW-0812">Transmembrane</keyword>
<gene>
    <name evidence="4" type="ORF">G3T38_10890</name>
</gene>
<dbReference type="EMBL" id="JAAGXA010000006">
    <property type="protein sequence ID" value="NEN78781.1"/>
    <property type="molecule type" value="Genomic_DNA"/>
</dbReference>
<protein>
    <recommendedName>
        <fullName evidence="3">Septum formation-related domain-containing protein</fullName>
    </recommendedName>
</protein>
<keyword evidence="2" id="KW-0472">Membrane</keyword>
<feature type="transmembrane region" description="Helical" evidence="2">
    <location>
        <begin position="61"/>
        <end position="87"/>
    </location>
</feature>
<name>A0A6P0HJJ2_9ACTN</name>
<evidence type="ECO:0000259" key="3">
    <source>
        <dbReference type="Pfam" id="PF13845"/>
    </source>
</evidence>
<dbReference type="Proteomes" id="UP000468687">
    <property type="component" value="Unassembled WGS sequence"/>
</dbReference>
<sequence>MSDQPPTPYPGEPGPYAAPHPPSYPVGSLAPQHLAPPPPSLPTDGPSPHAPAGDGSRLASAALALACLPLGVTNALGVVLGAVGMAAGPRVRPRWGMSVAAVVVGTLWMAAGTGIGVAVWAGDRDGSADPDTAARVAELGDEIDDLRGDLFAAMGPGGAYSDTEVLSELDDEDERAAVELLAEDVPVADLATGACVLDPALNQVLWTGEHLPTVLATVDCADVHDAEMVGSITVPDRIAEDGWDSDPFLDFAWDACDDAFYDYAGDAGYWDAEETYAAFVPPSEEAWDAGERAIACFASSEGLTSGSLRAVEAG</sequence>
<keyword evidence="2" id="KW-1133">Transmembrane helix</keyword>